<dbReference type="InParanoid" id="A0A2P6NLV0"/>
<dbReference type="Gene3D" id="3.30.160.20">
    <property type="match status" value="1"/>
</dbReference>
<dbReference type="Pfam" id="PF00472">
    <property type="entry name" value="RF-1"/>
    <property type="match status" value="1"/>
</dbReference>
<dbReference type="NCBIfam" id="NF006718">
    <property type="entry name" value="PRK09256.1"/>
    <property type="match status" value="1"/>
</dbReference>
<evidence type="ECO:0000259" key="2">
    <source>
        <dbReference type="Pfam" id="PF00472"/>
    </source>
</evidence>
<dbReference type="FunFam" id="3.30.160.20:FF:000046">
    <property type="entry name" value="Peptidyl-tRNA hydrolase ICT1"/>
    <property type="match status" value="1"/>
</dbReference>
<dbReference type="SUPFAM" id="SSF110916">
    <property type="entry name" value="Peptidyl-tRNA hydrolase domain-like"/>
    <property type="match status" value="1"/>
</dbReference>
<evidence type="ECO:0000256" key="1">
    <source>
        <dbReference type="SAM" id="MobiDB-lite"/>
    </source>
</evidence>
<reference evidence="3 4" key="1">
    <citation type="journal article" date="2018" name="Genome Biol. Evol.">
        <title>Multiple Roots of Fruiting Body Formation in Amoebozoa.</title>
        <authorList>
            <person name="Hillmann F."/>
            <person name="Forbes G."/>
            <person name="Novohradska S."/>
            <person name="Ferling I."/>
            <person name="Riege K."/>
            <person name="Groth M."/>
            <person name="Westermann M."/>
            <person name="Marz M."/>
            <person name="Spaller T."/>
            <person name="Winckler T."/>
            <person name="Schaap P."/>
            <person name="Glockner G."/>
        </authorList>
    </citation>
    <scope>NUCLEOTIDE SEQUENCE [LARGE SCALE GENOMIC DNA]</scope>
    <source>
        <strain evidence="3 4">Jena</strain>
    </source>
</reference>
<evidence type="ECO:0000313" key="4">
    <source>
        <dbReference type="Proteomes" id="UP000241769"/>
    </source>
</evidence>
<feature type="region of interest" description="Disordered" evidence="1">
    <location>
        <begin position="131"/>
        <end position="172"/>
    </location>
</feature>
<dbReference type="PANTHER" id="PTHR11075:SF54">
    <property type="entry name" value="LARGE RIBOSOMAL SUBUNIT PROTEIN ML62"/>
    <property type="match status" value="1"/>
</dbReference>
<proteinExistence type="predicted"/>
<accession>A0A2P6NLV0</accession>
<dbReference type="OrthoDB" id="270639at2759"/>
<dbReference type="GO" id="GO:0016150">
    <property type="term" value="F:translation release factor activity, codon nonspecific"/>
    <property type="evidence" value="ECO:0007669"/>
    <property type="project" value="TreeGrafter"/>
</dbReference>
<keyword evidence="4" id="KW-1185">Reference proteome</keyword>
<dbReference type="GO" id="GO:0005762">
    <property type="term" value="C:mitochondrial large ribosomal subunit"/>
    <property type="evidence" value="ECO:0007669"/>
    <property type="project" value="TreeGrafter"/>
</dbReference>
<dbReference type="STRING" id="1890364.A0A2P6NLV0"/>
<dbReference type="Proteomes" id="UP000241769">
    <property type="component" value="Unassembled WGS sequence"/>
</dbReference>
<feature type="compositionally biased region" description="Basic and acidic residues" evidence="1">
    <location>
        <begin position="131"/>
        <end position="140"/>
    </location>
</feature>
<dbReference type="PANTHER" id="PTHR11075">
    <property type="entry name" value="PEPTIDE CHAIN RELEASE FACTOR"/>
    <property type="match status" value="1"/>
</dbReference>
<dbReference type="GO" id="GO:0070126">
    <property type="term" value="P:mitochondrial translational termination"/>
    <property type="evidence" value="ECO:0007669"/>
    <property type="project" value="TreeGrafter"/>
</dbReference>
<organism evidence="3 4">
    <name type="scientific">Planoprotostelium fungivorum</name>
    <dbReference type="NCBI Taxonomy" id="1890364"/>
    <lineage>
        <taxon>Eukaryota</taxon>
        <taxon>Amoebozoa</taxon>
        <taxon>Evosea</taxon>
        <taxon>Variosea</taxon>
        <taxon>Cavosteliida</taxon>
        <taxon>Cavosteliaceae</taxon>
        <taxon>Planoprotostelium</taxon>
    </lineage>
</organism>
<gene>
    <name evidence="3" type="ORF">PROFUN_07577</name>
</gene>
<dbReference type="InterPro" id="IPR000352">
    <property type="entry name" value="Pep_chain_release_fac_I"/>
</dbReference>
<dbReference type="AlphaFoldDB" id="A0A2P6NLV0"/>
<sequence length="172" mass="19897">MFSRFNQTLCSFKPICIPTHRYPLFRRQFSEQSKTSERLIVPTSKVEFAFSRSSGPGGQNVNKVNSKAELRFHVDSADWISEDVKKRFKAQQAHRITNEGEFICTSIVHRTQSANVETCVRKLENLLEEARLPPNERKETAPPSYAAENRLKEKKSRSNIKQNRSRGSYFDD</sequence>
<name>A0A2P6NLV0_9EUKA</name>
<dbReference type="GO" id="GO:0004045">
    <property type="term" value="F:peptidyl-tRNA hydrolase activity"/>
    <property type="evidence" value="ECO:0007669"/>
    <property type="project" value="TreeGrafter"/>
</dbReference>
<feature type="domain" description="Prokaryotic-type class I peptide chain release factors" evidence="2">
    <location>
        <begin position="40"/>
        <end position="164"/>
    </location>
</feature>
<evidence type="ECO:0000313" key="3">
    <source>
        <dbReference type="EMBL" id="PRP84923.1"/>
    </source>
</evidence>
<protein>
    <submittedName>
        <fullName evidence="3">Peptide chain release factor I</fullName>
    </submittedName>
</protein>
<dbReference type="FunCoup" id="A0A2P6NLV0">
    <property type="interactions" value="114"/>
</dbReference>
<dbReference type="EMBL" id="MDYQ01000054">
    <property type="protein sequence ID" value="PRP84923.1"/>
    <property type="molecule type" value="Genomic_DNA"/>
</dbReference>
<dbReference type="InterPro" id="IPR052104">
    <property type="entry name" value="Mito_Release_Factor_mL62"/>
</dbReference>
<comment type="caution">
    <text evidence="3">The sequence shown here is derived from an EMBL/GenBank/DDBJ whole genome shotgun (WGS) entry which is preliminary data.</text>
</comment>